<accession>A0A067MQJ8</accession>
<dbReference type="AlphaFoldDB" id="A0A067MQJ8"/>
<evidence type="ECO:0000256" key="3">
    <source>
        <dbReference type="SAM" id="MobiDB-lite"/>
    </source>
</evidence>
<gene>
    <name evidence="5" type="ORF">BOTBODRAFT_171718</name>
</gene>
<feature type="compositionally biased region" description="Basic and acidic residues" evidence="3">
    <location>
        <begin position="93"/>
        <end position="102"/>
    </location>
</feature>
<dbReference type="EMBL" id="KL198022">
    <property type="protein sequence ID" value="KDQ18028.1"/>
    <property type="molecule type" value="Genomic_DNA"/>
</dbReference>
<feature type="compositionally biased region" description="Polar residues" evidence="3">
    <location>
        <begin position="83"/>
        <end position="92"/>
    </location>
</feature>
<feature type="region of interest" description="Disordered" evidence="3">
    <location>
        <begin position="824"/>
        <end position="1017"/>
    </location>
</feature>
<dbReference type="InParanoid" id="A0A067MQJ8"/>
<reference evidence="6" key="1">
    <citation type="journal article" date="2014" name="Proc. Natl. Acad. Sci. U.S.A.">
        <title>Extensive sampling of basidiomycete genomes demonstrates inadequacy of the white-rot/brown-rot paradigm for wood decay fungi.</title>
        <authorList>
            <person name="Riley R."/>
            <person name="Salamov A.A."/>
            <person name="Brown D.W."/>
            <person name="Nagy L.G."/>
            <person name="Floudas D."/>
            <person name="Held B.W."/>
            <person name="Levasseur A."/>
            <person name="Lombard V."/>
            <person name="Morin E."/>
            <person name="Otillar R."/>
            <person name="Lindquist E.A."/>
            <person name="Sun H."/>
            <person name="LaButti K.M."/>
            <person name="Schmutz J."/>
            <person name="Jabbour D."/>
            <person name="Luo H."/>
            <person name="Baker S.E."/>
            <person name="Pisabarro A.G."/>
            <person name="Walton J.D."/>
            <person name="Blanchette R.A."/>
            <person name="Henrissat B."/>
            <person name="Martin F."/>
            <person name="Cullen D."/>
            <person name="Hibbett D.S."/>
            <person name="Grigoriev I.V."/>
        </authorList>
    </citation>
    <scope>NUCLEOTIDE SEQUENCE [LARGE SCALE GENOMIC DNA]</scope>
    <source>
        <strain evidence="6">FD-172 SS1</strain>
    </source>
</reference>
<dbReference type="InterPro" id="IPR051480">
    <property type="entry name" value="Endocytic_GEF_Adapter"/>
</dbReference>
<proteinExistence type="predicted"/>
<dbReference type="HOGENOM" id="CLU_007379_0_0_1"/>
<feature type="compositionally biased region" description="Polar residues" evidence="3">
    <location>
        <begin position="335"/>
        <end position="347"/>
    </location>
</feature>
<evidence type="ECO:0000313" key="6">
    <source>
        <dbReference type="Proteomes" id="UP000027195"/>
    </source>
</evidence>
<keyword evidence="2" id="KW-0963">Cytoplasm</keyword>
<feature type="domain" description="DH" evidence="4">
    <location>
        <begin position="259"/>
        <end position="643"/>
    </location>
</feature>
<dbReference type="PANTHER" id="PTHR46006">
    <property type="entry name" value="RHO GUANINE NUCLEOTIDE EXCHANGE FACTOR AT 64C, ISOFORM A"/>
    <property type="match status" value="1"/>
</dbReference>
<dbReference type="SUPFAM" id="SSF48065">
    <property type="entry name" value="DBL homology domain (DH-domain)"/>
    <property type="match status" value="1"/>
</dbReference>
<evidence type="ECO:0000313" key="5">
    <source>
        <dbReference type="EMBL" id="KDQ18028.1"/>
    </source>
</evidence>
<feature type="compositionally biased region" description="Low complexity" evidence="3">
    <location>
        <begin position="185"/>
        <end position="209"/>
    </location>
</feature>
<keyword evidence="6" id="KW-1185">Reference proteome</keyword>
<feature type="compositionally biased region" description="Acidic residues" evidence="3">
    <location>
        <begin position="836"/>
        <end position="845"/>
    </location>
</feature>
<dbReference type="OrthoDB" id="1716625at2759"/>
<dbReference type="Gene3D" id="1.20.900.10">
    <property type="entry name" value="Dbl homology (DH) domain"/>
    <property type="match status" value="2"/>
</dbReference>
<feature type="compositionally biased region" description="Basic and acidic residues" evidence="3">
    <location>
        <begin position="11"/>
        <end position="28"/>
    </location>
</feature>
<protein>
    <recommendedName>
        <fullName evidence="4">DH domain-containing protein</fullName>
    </recommendedName>
</protein>
<evidence type="ECO:0000256" key="2">
    <source>
        <dbReference type="ARBA" id="ARBA00022490"/>
    </source>
</evidence>
<feature type="region of interest" description="Disordered" evidence="3">
    <location>
        <begin position="1"/>
        <end position="228"/>
    </location>
</feature>
<dbReference type="GO" id="GO:0005085">
    <property type="term" value="F:guanyl-nucleotide exchange factor activity"/>
    <property type="evidence" value="ECO:0007669"/>
    <property type="project" value="InterPro"/>
</dbReference>
<organism evidence="5 6">
    <name type="scientific">Botryobasidium botryosum (strain FD-172 SS1)</name>
    <dbReference type="NCBI Taxonomy" id="930990"/>
    <lineage>
        <taxon>Eukaryota</taxon>
        <taxon>Fungi</taxon>
        <taxon>Dikarya</taxon>
        <taxon>Basidiomycota</taxon>
        <taxon>Agaricomycotina</taxon>
        <taxon>Agaricomycetes</taxon>
        <taxon>Cantharellales</taxon>
        <taxon>Botryobasidiaceae</taxon>
        <taxon>Botryobasidium</taxon>
    </lineage>
</organism>
<comment type="subcellular location">
    <subcellularLocation>
        <location evidence="1">Cytoplasm</location>
    </subcellularLocation>
</comment>
<feature type="compositionally biased region" description="Polar residues" evidence="3">
    <location>
        <begin position="175"/>
        <end position="184"/>
    </location>
</feature>
<feature type="region of interest" description="Disordered" evidence="3">
    <location>
        <begin position="680"/>
        <end position="705"/>
    </location>
</feature>
<dbReference type="InterPro" id="IPR000219">
    <property type="entry name" value="DH_dom"/>
</dbReference>
<dbReference type="PANTHER" id="PTHR46006:SF7">
    <property type="entry name" value="DH DOMAIN-CONTAINING PROTEIN"/>
    <property type="match status" value="1"/>
</dbReference>
<dbReference type="Proteomes" id="UP000027195">
    <property type="component" value="Unassembled WGS sequence"/>
</dbReference>
<evidence type="ECO:0000256" key="1">
    <source>
        <dbReference type="ARBA" id="ARBA00004496"/>
    </source>
</evidence>
<evidence type="ECO:0000259" key="4">
    <source>
        <dbReference type="PROSITE" id="PS50010"/>
    </source>
</evidence>
<feature type="compositionally biased region" description="Polar residues" evidence="3">
    <location>
        <begin position="378"/>
        <end position="388"/>
    </location>
</feature>
<name>A0A067MQJ8_BOTB1</name>
<dbReference type="STRING" id="930990.A0A067MQJ8"/>
<dbReference type="GO" id="GO:0005737">
    <property type="term" value="C:cytoplasm"/>
    <property type="evidence" value="ECO:0007669"/>
    <property type="project" value="UniProtKB-SubCell"/>
</dbReference>
<sequence length="1017" mass="110891">MKALFSRLNRSGKDAKEKEKIRDREKVYADPPVFRDNTPVNRIASTVPPSLNKPLPSLQPQPQPQPRPPPDVDPESSAGRASMTPTPANTAESHAHTTESHTRSVRSKQSGGHTSADVPPKKVAFISPPPTPGGFPSQTLEPEEQQPPPPPVEHPPEPRPSHAKGPISRIVADTRQYSPNNNAEPSASTTPRPTQTPTPRTAASPTQSARATPYQEAASMRSGSPFSFQSGRSAIQAVASWSEGAEEDLVCNLGPRERTRQEVLWEIVASEERYVAELLKMKETFLEPLLHPYAATASPTQDQYDDHYYGDLAMESSDNLPIAARFLSPTPVQEAPSNSGHSASKTLVGTAGPPTIHPSDGESYQEDERKRMGKAFAPSSNSKAQQYKSPYGASFRTKKSESAGQLPFPSRSHQSLPPPPRAGMQASATSLARQSMVGEGANPPPSGDRRMTATPASRVLQKLHRKPTVAVLGAGVAPHTLPEDLRLCLETLDRCIIKGHLTLGEALRKRYEEQYPLVRSLADVFVANSHILRDYATYVLHLGRALDQVEDCLTADVSKRPRKQDLAEWLKVSKVLQRLEETAADKGETGLAISLSKPFQRLLKYPLLFQNLLFHTDPSTFEYESTLLMVAEVETIVRSIEDEKIQKEERDKTRDVFGRIEGLDKDKKLALPKATRVLVDERPLDETPAEPSKPPVAPMRSPSPRVIRQKGSLKRFSDSLQPGSSSGVGSKKDLWLVTFNDVVLRCQRTGVTTLPAGSQGTGRTNSLPEMKGRAKYYNSNRRSVHTKPRNLYKFIKIETWIIGEVAKPRAGVVSMEDVNRTHARVAAGGPKSELSDPTEDGNDSDSSDRKSKMSFSYWGGDKVVLQTPVPSRPGKGTAPGGRRPNAVPTGYQRESTANAKFGQRLRSPELVEPANRPASRRTLAPGSGPGPGPQARRPSAQSEDTLPRGTKPAWDKPQSPNTTRIIATPTPGPPRRAHATSASSSQAPRMSKAASPAPSEDSGVGFYRRVIAQDPSL</sequence>
<dbReference type="InterPro" id="IPR035899">
    <property type="entry name" value="DBL_dom_sf"/>
</dbReference>
<dbReference type="PROSITE" id="PS50010">
    <property type="entry name" value="DH_2"/>
    <property type="match status" value="1"/>
</dbReference>
<dbReference type="GO" id="GO:0035025">
    <property type="term" value="P:positive regulation of Rho protein signal transduction"/>
    <property type="evidence" value="ECO:0007669"/>
    <property type="project" value="TreeGrafter"/>
</dbReference>
<feature type="compositionally biased region" description="Pro residues" evidence="3">
    <location>
        <begin position="57"/>
        <end position="71"/>
    </location>
</feature>
<feature type="region of interest" description="Disordered" evidence="3">
    <location>
        <begin position="330"/>
        <end position="452"/>
    </location>
</feature>
<dbReference type="Pfam" id="PF00621">
    <property type="entry name" value="RhoGEF"/>
    <property type="match status" value="1"/>
</dbReference>